<comment type="caution">
    <text evidence="2">The sequence shown here is derived from an EMBL/GenBank/DDBJ whole genome shotgun (WGS) entry which is preliminary data.</text>
</comment>
<keyword evidence="1" id="KW-0472">Membrane</keyword>
<dbReference type="Proteomes" id="UP001196413">
    <property type="component" value="Unassembled WGS sequence"/>
</dbReference>
<keyword evidence="1" id="KW-0812">Transmembrane</keyword>
<evidence type="ECO:0000256" key="1">
    <source>
        <dbReference type="SAM" id="Phobius"/>
    </source>
</evidence>
<dbReference type="AlphaFoldDB" id="A0AAD5MCL0"/>
<keyword evidence="1" id="KW-1133">Transmembrane helix</keyword>
<accession>A0AAD5MCL0</accession>
<proteinExistence type="predicted"/>
<evidence type="ECO:0000313" key="3">
    <source>
        <dbReference type="Proteomes" id="UP001196413"/>
    </source>
</evidence>
<feature type="transmembrane region" description="Helical" evidence="1">
    <location>
        <begin position="31"/>
        <end position="49"/>
    </location>
</feature>
<keyword evidence="3" id="KW-1185">Reference proteome</keyword>
<reference evidence="2" key="1">
    <citation type="submission" date="2021-06" db="EMBL/GenBank/DDBJ databases">
        <title>Parelaphostrongylus tenuis whole genome reference sequence.</title>
        <authorList>
            <person name="Garwood T.J."/>
            <person name="Larsen P.A."/>
            <person name="Fountain-Jones N.M."/>
            <person name="Garbe J.R."/>
            <person name="Macchietto M.G."/>
            <person name="Kania S.A."/>
            <person name="Gerhold R.W."/>
            <person name="Richards J.E."/>
            <person name="Wolf T.M."/>
        </authorList>
    </citation>
    <scope>NUCLEOTIDE SEQUENCE</scope>
    <source>
        <strain evidence="2">MNPRO001-30</strain>
        <tissue evidence="2">Meninges</tissue>
    </source>
</reference>
<dbReference type="EMBL" id="JAHQIW010002694">
    <property type="protein sequence ID" value="KAJ1356115.1"/>
    <property type="molecule type" value="Genomic_DNA"/>
</dbReference>
<feature type="transmembrane region" description="Helical" evidence="1">
    <location>
        <begin position="55"/>
        <end position="80"/>
    </location>
</feature>
<name>A0AAD5MCL0_PARTN</name>
<sequence>MLSSVITYPLLLLTLKYKLKSSRNSQEDMRLTIQIALSVGIEVIFFLMWELGPRYGALWIIVSMVSDLWYNNAVTLPYFIMNKKLHESFKLLLRCQNCNAEVSVLARKNPIFHTCSPTCHNGVKSIRRLHVLRGHRRVTAVIAHLR</sequence>
<gene>
    <name evidence="2" type="ORF">KIN20_013763</name>
</gene>
<organism evidence="2 3">
    <name type="scientific">Parelaphostrongylus tenuis</name>
    <name type="common">Meningeal worm</name>
    <dbReference type="NCBI Taxonomy" id="148309"/>
    <lineage>
        <taxon>Eukaryota</taxon>
        <taxon>Metazoa</taxon>
        <taxon>Ecdysozoa</taxon>
        <taxon>Nematoda</taxon>
        <taxon>Chromadorea</taxon>
        <taxon>Rhabditida</taxon>
        <taxon>Rhabditina</taxon>
        <taxon>Rhabditomorpha</taxon>
        <taxon>Strongyloidea</taxon>
        <taxon>Metastrongylidae</taxon>
        <taxon>Parelaphostrongylus</taxon>
    </lineage>
</organism>
<protein>
    <submittedName>
        <fullName evidence="2">Uncharacterized protein</fullName>
    </submittedName>
</protein>
<evidence type="ECO:0000313" key="2">
    <source>
        <dbReference type="EMBL" id="KAJ1356115.1"/>
    </source>
</evidence>